<gene>
    <name evidence="1" type="ORF">SAMN05421630_10742</name>
</gene>
<keyword evidence="2" id="KW-1185">Reference proteome</keyword>
<evidence type="ECO:0000313" key="2">
    <source>
        <dbReference type="Proteomes" id="UP000199494"/>
    </source>
</evidence>
<organism evidence="1 2">
    <name type="scientific">Prauserella marina</name>
    <dbReference type="NCBI Taxonomy" id="530584"/>
    <lineage>
        <taxon>Bacteria</taxon>
        <taxon>Bacillati</taxon>
        <taxon>Actinomycetota</taxon>
        <taxon>Actinomycetes</taxon>
        <taxon>Pseudonocardiales</taxon>
        <taxon>Pseudonocardiaceae</taxon>
        <taxon>Prauserella</taxon>
    </lineage>
</organism>
<dbReference type="STRING" id="530584.SAMN05421630_10742"/>
<reference evidence="1 2" key="1">
    <citation type="submission" date="2016-10" db="EMBL/GenBank/DDBJ databases">
        <authorList>
            <person name="de Groot N.N."/>
        </authorList>
    </citation>
    <scope>NUCLEOTIDE SEQUENCE [LARGE SCALE GENOMIC DNA]</scope>
    <source>
        <strain evidence="1 2">CGMCC 4.5506</strain>
    </source>
</reference>
<dbReference type="AlphaFoldDB" id="A0A1G6TB94"/>
<proteinExistence type="predicted"/>
<accession>A0A1G6TB94</accession>
<evidence type="ECO:0000313" key="1">
    <source>
        <dbReference type="EMBL" id="SDD26350.1"/>
    </source>
</evidence>
<dbReference type="RefSeq" id="WP_245865429.1">
    <property type="nucleotide sequence ID" value="NZ_CP016353.1"/>
</dbReference>
<protein>
    <submittedName>
        <fullName evidence="1">Uncharacterized protein</fullName>
    </submittedName>
</protein>
<dbReference type="EMBL" id="FMZE01000007">
    <property type="protein sequence ID" value="SDD26350.1"/>
    <property type="molecule type" value="Genomic_DNA"/>
</dbReference>
<dbReference type="PROSITE" id="PS51257">
    <property type="entry name" value="PROKAR_LIPOPROTEIN"/>
    <property type="match status" value="1"/>
</dbReference>
<name>A0A1G6TB94_9PSEU</name>
<sequence length="204" mass="20636">MTVHKRRITFAAAAAALALGLSACGGDEEPQDSGAGQEASQAGPKPEPIAPEDMTPPGTELAVGETAVLPFPDAPEPGGVLGVTVTGIERGEAADIASFGEDAEGLVPYYIKVKVENLSGTDLSFAQIGMRALTADGESTGAFATSGTEVEGKCEAQEAPPGFTAAGATFETCVLDAAEDGTEVTQAEFGDLEEYAAAPIIWTA</sequence>
<dbReference type="Proteomes" id="UP000199494">
    <property type="component" value="Unassembled WGS sequence"/>
</dbReference>